<dbReference type="InterPro" id="IPR054593">
    <property type="entry name" value="Beta-mannosidase-like_N2"/>
</dbReference>
<dbReference type="AlphaFoldDB" id="A0A4P6FGU5"/>
<evidence type="ECO:0000256" key="4">
    <source>
        <dbReference type="ARBA" id="ARBA00023295"/>
    </source>
</evidence>
<protein>
    <recommendedName>
        <fullName evidence="2">beta-mannosidase</fullName>
        <ecNumber evidence="2">3.2.1.25</ecNumber>
    </recommendedName>
</protein>
<dbReference type="GO" id="GO:0004567">
    <property type="term" value="F:beta-mannosidase activity"/>
    <property type="evidence" value="ECO:0007669"/>
    <property type="project" value="UniProtKB-EC"/>
</dbReference>
<dbReference type="OrthoDB" id="9758603at2"/>
<dbReference type="Gene3D" id="3.20.20.80">
    <property type="entry name" value="Glycosidases"/>
    <property type="match status" value="1"/>
</dbReference>
<sequence length="835" mass="91702">MTFLPLTSASGIRWTVEAVAASAPVPAEASALLEGRAIAATVPGLVHTDLLDGGLIPDPFDGDNERRLAWIGRTDWRYRASFDWHDDGNIRHDLVARGLDTAATVRLNGAVVAETANQHRSYRFDVRDALVEGRNELVIDFRAPRTWAEEQAAIFGARPSPYPSPYNAVRKVACDYGWDWGIDLASSGIWREIGLDSWSGVRIASVRPLVDVTRDAEGRALGSLAAHVALEWADDTAAPIEVTATIAGRSARLRAVPGHTEVLLEVDAGEVDLWHPRGYGDATLYDARVTAGDTAWESRVGFRTVCIEQTPDAHGTSFVIVVNDEPVNVRGANWIPRDALVTRLTDADYRQGVADAIDANMNLLRVWGGGHYEDDPFYAACDEQGVLVWQDFTLACAAYAEDDPLWSEFEAEAREHITRLSVHPSLVVWNGGNENLEGYVDWGWRQELAGRTWGEGYAFDLFPALVAELDPTRPYFPGSPYSMRYAHPNDPKHGTKHIWDVWNQLDYTAYANHEPRFVAEFGFQGPPAWSTLTGVVHDEPLDPYGPHMLVHQKAADGNLKLERGLGAHLPQPRTIDEWHFATQLNQANAVAFGIAHFRSLFPRNTGQVVWQLDDSWPVISWAAVDFHGIRKPLWHALRRVYEPRLLTLPPRDGALALVALNDTAESWTGTIELTRETVDGDVLASERLDLSVDPRGASTLALSEAVRIPDDSSRELLVVRTVHDDGAAAVVHPFAEDAALSLKPLAEAASIEVVADEASGRIELTVTVRSLVKDLVVQADRLDANARVDTALVTLRAGERHTFIVTGVGAEASSRARDVLTSFPGLSSVNDLVAR</sequence>
<evidence type="ECO:0000256" key="3">
    <source>
        <dbReference type="ARBA" id="ARBA00022801"/>
    </source>
</evidence>
<dbReference type="PANTHER" id="PTHR43730">
    <property type="entry name" value="BETA-MANNOSIDASE"/>
    <property type="match status" value="1"/>
</dbReference>
<name>A0A4P6FGU5_9MICO</name>
<keyword evidence="3 6" id="KW-0378">Hydrolase</keyword>
<dbReference type="Pfam" id="PF22666">
    <property type="entry name" value="Glyco_hydro_2_N2"/>
    <property type="match status" value="1"/>
</dbReference>
<evidence type="ECO:0000313" key="7">
    <source>
        <dbReference type="Proteomes" id="UP000291259"/>
    </source>
</evidence>
<dbReference type="EC" id="3.2.1.25" evidence="2"/>
<dbReference type="Proteomes" id="UP000291259">
    <property type="component" value="Chromosome"/>
</dbReference>
<keyword evidence="4" id="KW-0326">Glycosidase</keyword>
<dbReference type="PANTHER" id="PTHR43730:SF1">
    <property type="entry name" value="BETA-MANNOSIDASE"/>
    <property type="match status" value="1"/>
</dbReference>
<evidence type="ECO:0000313" key="6">
    <source>
        <dbReference type="EMBL" id="QAY73709.1"/>
    </source>
</evidence>
<feature type="domain" description="Beta-mannosidase-like galactose-binding" evidence="5">
    <location>
        <begin position="37"/>
        <end position="191"/>
    </location>
</feature>
<comment type="catalytic activity">
    <reaction evidence="1">
        <text>Hydrolysis of terminal, non-reducing beta-D-mannose residues in beta-D-mannosides.</text>
        <dbReference type="EC" id="3.2.1.25"/>
    </reaction>
</comment>
<dbReference type="InterPro" id="IPR013783">
    <property type="entry name" value="Ig-like_fold"/>
</dbReference>
<dbReference type="SUPFAM" id="SSF49785">
    <property type="entry name" value="Galactose-binding domain-like"/>
    <property type="match status" value="1"/>
</dbReference>
<dbReference type="InterPro" id="IPR008979">
    <property type="entry name" value="Galactose-bd-like_sf"/>
</dbReference>
<dbReference type="FunFam" id="3.20.20.80:FF:000050">
    <property type="entry name" value="Beta-mannosidase B"/>
    <property type="match status" value="1"/>
</dbReference>
<reference evidence="6 7" key="1">
    <citation type="submission" date="2019-01" db="EMBL/GenBank/DDBJ databases">
        <title>Genome sequencing of strain FW100M-8.</title>
        <authorList>
            <person name="Heo J."/>
            <person name="Kim S.-J."/>
            <person name="Kim J.-S."/>
            <person name="Hong S.-B."/>
            <person name="Kwon S.-W."/>
        </authorList>
    </citation>
    <scope>NUCLEOTIDE SEQUENCE [LARGE SCALE GENOMIC DNA]</scope>
    <source>
        <strain evidence="6 7">FW100M-8</strain>
    </source>
</reference>
<organism evidence="6 7">
    <name type="scientific">Agromyces protaetiae</name>
    <dbReference type="NCBI Taxonomy" id="2509455"/>
    <lineage>
        <taxon>Bacteria</taxon>
        <taxon>Bacillati</taxon>
        <taxon>Actinomycetota</taxon>
        <taxon>Actinomycetes</taxon>
        <taxon>Micrococcales</taxon>
        <taxon>Microbacteriaceae</taxon>
        <taxon>Agromyces</taxon>
    </lineage>
</organism>
<dbReference type="InterPro" id="IPR036156">
    <property type="entry name" value="Beta-gal/glucu_dom_sf"/>
</dbReference>
<dbReference type="Gene3D" id="2.60.40.10">
    <property type="entry name" value="Immunoglobulins"/>
    <property type="match status" value="1"/>
</dbReference>
<dbReference type="SUPFAM" id="SSF49303">
    <property type="entry name" value="beta-Galactosidase/glucuronidase domain"/>
    <property type="match status" value="1"/>
</dbReference>
<evidence type="ECO:0000256" key="1">
    <source>
        <dbReference type="ARBA" id="ARBA00000829"/>
    </source>
</evidence>
<dbReference type="InterPro" id="IPR017853">
    <property type="entry name" value="GH"/>
</dbReference>
<evidence type="ECO:0000256" key="2">
    <source>
        <dbReference type="ARBA" id="ARBA00012754"/>
    </source>
</evidence>
<accession>A0A4P6FGU5</accession>
<proteinExistence type="predicted"/>
<dbReference type="GO" id="GO:0005975">
    <property type="term" value="P:carbohydrate metabolic process"/>
    <property type="evidence" value="ECO:0007669"/>
    <property type="project" value="UniProtKB-ARBA"/>
</dbReference>
<dbReference type="GO" id="GO:0006516">
    <property type="term" value="P:glycoprotein catabolic process"/>
    <property type="evidence" value="ECO:0007669"/>
    <property type="project" value="TreeGrafter"/>
</dbReference>
<dbReference type="InterPro" id="IPR050887">
    <property type="entry name" value="Beta-mannosidase_GH2"/>
</dbReference>
<dbReference type="RefSeq" id="WP_129191186.1">
    <property type="nucleotide sequence ID" value="NZ_CP035491.1"/>
</dbReference>
<gene>
    <name evidence="6" type="ORF">ET445_10480</name>
</gene>
<evidence type="ECO:0000259" key="5">
    <source>
        <dbReference type="Pfam" id="PF22666"/>
    </source>
</evidence>
<dbReference type="KEGG" id="agf:ET445_10480"/>
<dbReference type="EMBL" id="CP035491">
    <property type="protein sequence ID" value="QAY73709.1"/>
    <property type="molecule type" value="Genomic_DNA"/>
</dbReference>
<keyword evidence="7" id="KW-1185">Reference proteome</keyword>
<dbReference type="SUPFAM" id="SSF51445">
    <property type="entry name" value="(Trans)glycosidases"/>
    <property type="match status" value="1"/>
</dbReference>
<dbReference type="Gene3D" id="2.60.120.260">
    <property type="entry name" value="Galactose-binding domain-like"/>
    <property type="match status" value="1"/>
</dbReference>